<evidence type="ECO:0000313" key="3">
    <source>
        <dbReference type="Proteomes" id="UP000005580"/>
    </source>
</evidence>
<dbReference type="RefSeq" id="WP_004369259.1">
    <property type="nucleotide sequence ID" value="NZ_GL833119.1"/>
</dbReference>
<name>E7RN51_9BACT</name>
<dbReference type="InterPro" id="IPR030916">
    <property type="entry name" value="ELWxxDGT_rpt"/>
</dbReference>
<dbReference type="STRING" id="28134.SAMN05444288_0323"/>
<accession>E7RN51</accession>
<evidence type="ECO:0000256" key="1">
    <source>
        <dbReference type="SAM" id="SignalP"/>
    </source>
</evidence>
<feature type="chain" id="PRO_5003224075" evidence="1">
    <location>
        <begin position="22"/>
        <end position="582"/>
    </location>
</feature>
<gene>
    <name evidence="2" type="ORF">HMPREF0663_10551</name>
</gene>
<dbReference type="eggNOG" id="COG1520">
    <property type="taxonomic scope" value="Bacteria"/>
</dbReference>
<comment type="caution">
    <text evidence="2">The sequence shown here is derived from an EMBL/GenBank/DDBJ whole genome shotgun (WGS) entry which is preliminary data.</text>
</comment>
<dbReference type="NCBIfam" id="TIGR04534">
    <property type="entry name" value="ELWxxDGT_rpt"/>
    <property type="match status" value="1"/>
</dbReference>
<dbReference type="Proteomes" id="UP000005580">
    <property type="component" value="Unassembled WGS sequence"/>
</dbReference>
<protein>
    <submittedName>
        <fullName evidence="2">Uncharacterized protein</fullName>
    </submittedName>
</protein>
<keyword evidence="1" id="KW-0732">Signal</keyword>
<feature type="signal peptide" evidence="1">
    <location>
        <begin position="1"/>
        <end position="21"/>
    </location>
</feature>
<reference evidence="2" key="1">
    <citation type="submission" date="2011-01" db="EMBL/GenBank/DDBJ databases">
        <authorList>
            <person name="Muzny D."/>
            <person name="Qin X."/>
            <person name="Buhay C."/>
            <person name="Dugan-Rocha S."/>
            <person name="Ding Y."/>
            <person name="Chen G."/>
            <person name="Hawes A."/>
            <person name="Holder M."/>
            <person name="Jhangiani S."/>
            <person name="Johnson A."/>
            <person name="Khan Z."/>
            <person name="Li Z."/>
            <person name="Liu W."/>
            <person name="Liu X."/>
            <person name="Perez L."/>
            <person name="Shen H."/>
            <person name="Wang Q."/>
            <person name="Watt J."/>
            <person name="Xi L."/>
            <person name="Xin Y."/>
            <person name="Zhou J."/>
            <person name="Deng J."/>
            <person name="Jiang H."/>
            <person name="Liu Y."/>
            <person name="Qu J."/>
            <person name="Song X.-Z."/>
            <person name="Zhang L."/>
            <person name="Villasana D."/>
            <person name="Johnson A."/>
            <person name="Liu J."/>
            <person name="Liyanage D."/>
            <person name="Lorensuhewa L."/>
            <person name="Robinson T."/>
            <person name="Song A."/>
            <person name="Song B.-B."/>
            <person name="Dinh H."/>
            <person name="Thornton R."/>
            <person name="Coyle M."/>
            <person name="Francisco L."/>
            <person name="Jackson L."/>
            <person name="Javaid M."/>
            <person name="Korchina V."/>
            <person name="Kovar C."/>
            <person name="Mata R."/>
            <person name="Mathew T."/>
            <person name="Ngo R."/>
            <person name="Nguyen L."/>
            <person name="Nguyen N."/>
            <person name="Okwuonu G."/>
            <person name="Ongeri F."/>
            <person name="Pham C."/>
            <person name="Simmons D."/>
            <person name="Wilczek-Boney K."/>
            <person name="Hale W."/>
            <person name="Jakkamsetti A."/>
            <person name="Pham P."/>
            <person name="Ruth R."/>
            <person name="San Lucas F."/>
            <person name="Warren J."/>
            <person name="Zhang J."/>
            <person name="Zhao Z."/>
            <person name="Zhou C."/>
            <person name="Zhu D."/>
            <person name="Lee S."/>
            <person name="Bess C."/>
            <person name="Blankenburg K."/>
            <person name="Forbes L."/>
            <person name="Fu Q."/>
            <person name="Gubbala S."/>
            <person name="Hirani K."/>
            <person name="Jayaseelan J.C."/>
            <person name="Lara F."/>
            <person name="Munidasa M."/>
            <person name="Palculict T."/>
            <person name="Patil S."/>
            <person name="Pu L.-L."/>
            <person name="Saada N."/>
            <person name="Tang L."/>
            <person name="Weissenberger G."/>
            <person name="Zhu Y."/>
            <person name="Hemphill L."/>
            <person name="Shang Y."/>
            <person name="Youmans B."/>
            <person name="Ayvaz T."/>
            <person name="Ross M."/>
            <person name="Santibanez J."/>
            <person name="Aqrawi P."/>
            <person name="Gross S."/>
            <person name="Joshi V."/>
            <person name="Fowler G."/>
            <person name="Nazareth L."/>
            <person name="Reid J."/>
            <person name="Worley K."/>
            <person name="Petrosino J."/>
            <person name="Highlander S."/>
            <person name="Gibbs R."/>
        </authorList>
    </citation>
    <scope>NUCLEOTIDE SEQUENCE [LARGE SCALE GENOMIC DNA]</scope>
    <source>
        <strain evidence="2">ATCC 33269</strain>
    </source>
</reference>
<sequence length="582" mass="64287">MKRGKFLLITAMMLLTGNAMAQGDGQVIPLLPDGVTANINSERKMGKAKNLIVAGSPEKGYKAFFAAKDDEHGEELWVTDGTKEGTRMVKDIIPGTASSDPSYLGRLNDKVLFSAYTDETGYETWVSDGTPEGTFMLVDTYMVGDGNPKGFYQINEKQAIFGATSDESAEYDPDNGAQQWLWITDGTVEGTKFVKKVKIDNPGKENTNLHYPYVRVGRKVFFKADDIDGTTGTELWVTDGTETGTYLVMDINEEPNTNHEGYTRDSAIDNLENYQNERVFFNAWTMASGQEPWTSDGTKEGTYQIYDTNPSVNPDNGIGNGGGVFGPSSEVYKGRIWFRGYSPEGGYELGGTNCQKGDYQYYDIWNVNPSADHNSFPDPGCVFDGVYMFCAAHGFDAAVPDNYGGELWCFDGEKVWLQNDFCPGTQCDWVKEQTVAGGSLYWYNEANDIANGFGSGLYRLDSKDVIPVVCPTITATGDFVHSLRNLAGTIIYASTTTNGVYAFKYTKAGWDGKTDAGYLEPEYRTPAEIAAGISEMRTPNTDTVNVYTISGMKIRQNIDRKHATERLQKGIYIIDSKKVVIR</sequence>
<evidence type="ECO:0000313" key="2">
    <source>
        <dbReference type="EMBL" id="EFZ38182.1"/>
    </source>
</evidence>
<keyword evidence="3" id="KW-1185">Reference proteome</keyword>
<proteinExistence type="predicted"/>
<dbReference type="EMBL" id="AEPE02000002">
    <property type="protein sequence ID" value="EFZ38182.1"/>
    <property type="molecule type" value="Genomic_DNA"/>
</dbReference>
<dbReference type="HOGENOM" id="CLU_468390_0_0_10"/>
<organism evidence="2 3">
    <name type="scientific">Hoylesella oralis ATCC 33269</name>
    <dbReference type="NCBI Taxonomy" id="873533"/>
    <lineage>
        <taxon>Bacteria</taxon>
        <taxon>Pseudomonadati</taxon>
        <taxon>Bacteroidota</taxon>
        <taxon>Bacteroidia</taxon>
        <taxon>Bacteroidales</taxon>
        <taxon>Prevotellaceae</taxon>
        <taxon>Hoylesella</taxon>
    </lineage>
</organism>
<dbReference type="AlphaFoldDB" id="E7RN51"/>